<comment type="catalytic activity">
    <reaction evidence="13">
        <text>1-hexadecanoyl-2-(9Z-octadecenoyl)-sn-glycero-3-phospho-(1'-sn-glycerol) + H2O = 1-hexadecanoyl-sn-glycero-3-phospho-(1'-sn-glycerol) + (9Z)-octadecenoate + H(+)</text>
        <dbReference type="Rhea" id="RHEA:40919"/>
        <dbReference type="ChEBI" id="CHEBI:15377"/>
        <dbReference type="ChEBI" id="CHEBI:15378"/>
        <dbReference type="ChEBI" id="CHEBI:30823"/>
        <dbReference type="ChEBI" id="CHEBI:72841"/>
        <dbReference type="ChEBI" id="CHEBI:75158"/>
    </reaction>
    <physiologicalReaction direction="left-to-right" evidence="13">
        <dbReference type="Rhea" id="RHEA:40920"/>
    </physiologicalReaction>
</comment>
<feature type="disulfide bond" evidence="21">
    <location>
        <begin position="78"/>
        <end position="125"/>
    </location>
</feature>
<evidence type="ECO:0000256" key="1">
    <source>
        <dbReference type="ARBA" id="ARBA00004613"/>
    </source>
</evidence>
<dbReference type="GO" id="GO:0006644">
    <property type="term" value="P:phospholipid metabolic process"/>
    <property type="evidence" value="ECO:0007669"/>
    <property type="project" value="InterPro"/>
</dbReference>
<keyword evidence="9" id="KW-0443">Lipid metabolism</keyword>
<feature type="disulfide bond" evidence="21">
    <location>
        <begin position="88"/>
        <end position="118"/>
    </location>
</feature>
<evidence type="ECO:0000256" key="16">
    <source>
        <dbReference type="ARBA" id="ARBA00048373"/>
    </source>
</evidence>
<evidence type="ECO:0000256" key="11">
    <source>
        <dbReference type="ARBA" id="ARBA00029903"/>
    </source>
</evidence>
<evidence type="ECO:0000256" key="9">
    <source>
        <dbReference type="ARBA" id="ARBA00023098"/>
    </source>
</evidence>
<feature type="binding site" evidence="20">
    <location>
        <position position="59"/>
    </location>
    <ligand>
        <name>Ca(2+)</name>
        <dbReference type="ChEBI" id="CHEBI:29108"/>
    </ligand>
</feature>
<dbReference type="GO" id="GO:0050482">
    <property type="term" value="P:arachidonate secretion"/>
    <property type="evidence" value="ECO:0007669"/>
    <property type="project" value="InterPro"/>
</dbReference>
<protein>
    <recommendedName>
        <fullName evidence="2">phospholipase A2</fullName>
        <ecNumber evidence="2">3.1.1.4</ecNumber>
    </recommendedName>
    <alternativeName>
        <fullName evidence="11">Phosphatidylcholine 2-acylhydrolase</fullName>
    </alternativeName>
</protein>
<comment type="catalytic activity">
    <reaction evidence="12">
        <text>N,1-dihexadecanoyl-2-(9Z,12Z-octadecadienoyl)-sn-glycero-3-phosphoethanolamine + H2O = N,1-dihexadecanoyl-sn-glycero-3-phosphoethanolamine + (9Z,12Z)-octadecadienoate + H(+)</text>
        <dbReference type="Rhea" id="RHEA:56424"/>
        <dbReference type="ChEBI" id="CHEBI:15377"/>
        <dbReference type="ChEBI" id="CHEBI:15378"/>
        <dbReference type="ChEBI" id="CHEBI:30245"/>
        <dbReference type="ChEBI" id="CHEBI:85334"/>
        <dbReference type="ChEBI" id="CHEBI:85335"/>
    </reaction>
    <physiologicalReaction direction="left-to-right" evidence="12">
        <dbReference type="Rhea" id="RHEA:56425"/>
    </physiologicalReaction>
</comment>
<feature type="disulfide bond" evidence="21">
    <location>
        <begin position="56"/>
        <end position="72"/>
    </location>
</feature>
<dbReference type="PANTHER" id="PTHR11716:SF94">
    <property type="entry name" value="PHOSPHOLIPASE A2"/>
    <property type="match status" value="1"/>
</dbReference>
<dbReference type="InterPro" id="IPR036444">
    <property type="entry name" value="PLipase_A2_dom_sf"/>
</dbReference>
<evidence type="ECO:0000313" key="25">
    <source>
        <dbReference type="EMBL" id="ABU68503.1"/>
    </source>
</evidence>
<comment type="catalytic activity">
    <reaction evidence="16">
        <text>1-hexadecanoyl-2-(5Z,8Z,11Z,14Z-eicosatetraenoyl)-sn-glycero-3-phosphocholine + H2O = 1-hexadecanoyl-sn-glycero-3-phosphocholine + (5Z,8Z,11Z,14Z)-eicosatetraenoate + H(+)</text>
        <dbReference type="Rhea" id="RHEA:40427"/>
        <dbReference type="ChEBI" id="CHEBI:15377"/>
        <dbReference type="ChEBI" id="CHEBI:15378"/>
        <dbReference type="ChEBI" id="CHEBI:32395"/>
        <dbReference type="ChEBI" id="CHEBI:72998"/>
        <dbReference type="ChEBI" id="CHEBI:73003"/>
    </reaction>
    <physiologicalReaction direction="left-to-right" evidence="16">
        <dbReference type="Rhea" id="RHEA:40428"/>
    </physiologicalReaction>
</comment>
<evidence type="ECO:0000256" key="12">
    <source>
        <dbReference type="ARBA" id="ARBA00047535"/>
    </source>
</evidence>
<evidence type="ECO:0000259" key="24">
    <source>
        <dbReference type="SMART" id="SM00085"/>
    </source>
</evidence>
<keyword evidence="5 23" id="KW-0732">Signal</keyword>
<dbReference type="InterPro" id="IPR033113">
    <property type="entry name" value="PLA2_histidine"/>
</dbReference>
<dbReference type="EC" id="3.1.1.4" evidence="2"/>
<comment type="cofactor">
    <cofactor evidence="20">
        <name>Ca(2+)</name>
        <dbReference type="ChEBI" id="CHEBI:29108"/>
    </cofactor>
    <text evidence="20">Binds 1 Ca(2+) ion per subunit.</text>
</comment>
<dbReference type="GO" id="GO:0047498">
    <property type="term" value="F:calcium-dependent phospholipase A2 activity"/>
    <property type="evidence" value="ECO:0007669"/>
    <property type="project" value="TreeGrafter"/>
</dbReference>
<evidence type="ECO:0000256" key="3">
    <source>
        <dbReference type="ARBA" id="ARBA00022525"/>
    </source>
</evidence>
<dbReference type="SMART" id="SM00085">
    <property type="entry name" value="PA2c"/>
    <property type="match status" value="1"/>
</dbReference>
<keyword evidence="8" id="KW-0442">Lipid degradation</keyword>
<dbReference type="GO" id="GO:0016042">
    <property type="term" value="P:lipid catabolic process"/>
    <property type="evidence" value="ECO:0007669"/>
    <property type="project" value="UniProtKB-KW"/>
</dbReference>
<organism evidence="25">
    <name type="scientific">Trimorphodon biscutatus</name>
    <name type="common">Western lyre snake</name>
    <dbReference type="NCBI Taxonomy" id="338818"/>
    <lineage>
        <taxon>Eukaryota</taxon>
        <taxon>Metazoa</taxon>
        <taxon>Chordata</taxon>
        <taxon>Craniata</taxon>
        <taxon>Vertebrata</taxon>
        <taxon>Euteleostomi</taxon>
        <taxon>Lepidosauria</taxon>
        <taxon>Squamata</taxon>
        <taxon>Bifurcata</taxon>
        <taxon>Unidentata</taxon>
        <taxon>Episquamata</taxon>
        <taxon>Toxicofera</taxon>
        <taxon>Serpentes</taxon>
        <taxon>Colubroidea</taxon>
        <taxon>Colubridae</taxon>
        <taxon>Colubrinae</taxon>
        <taxon>Trimorphodon</taxon>
    </lineage>
</organism>
<evidence type="ECO:0000256" key="13">
    <source>
        <dbReference type="ARBA" id="ARBA00048015"/>
    </source>
</evidence>
<feature type="binding site" evidence="20">
    <location>
        <position position="55"/>
    </location>
    <ligand>
        <name>Ca(2+)</name>
        <dbReference type="ChEBI" id="CHEBI:29108"/>
    </ligand>
</feature>
<feature type="binding site" evidence="20">
    <location>
        <position position="57"/>
    </location>
    <ligand>
        <name>Ca(2+)</name>
        <dbReference type="ChEBI" id="CHEBI:29108"/>
    </ligand>
</feature>
<evidence type="ECO:0000256" key="10">
    <source>
        <dbReference type="ARBA" id="ARBA00023157"/>
    </source>
</evidence>
<comment type="subcellular location">
    <subcellularLocation>
        <location evidence="1 23">Secreted</location>
    </subcellularLocation>
</comment>
<dbReference type="GO" id="GO:0005102">
    <property type="term" value="F:signaling receptor binding"/>
    <property type="evidence" value="ECO:0007669"/>
    <property type="project" value="UniProtKB-ARBA"/>
</dbReference>
<dbReference type="InterPro" id="IPR016090">
    <property type="entry name" value="PLA2-like_dom"/>
</dbReference>
<keyword evidence="7 20" id="KW-0106">Calcium</keyword>
<dbReference type="GO" id="GO:0005576">
    <property type="term" value="C:extracellular region"/>
    <property type="evidence" value="ECO:0007669"/>
    <property type="project" value="UniProtKB-SubCell"/>
</dbReference>
<keyword evidence="10 21" id="KW-1015">Disulfide bond</keyword>
<keyword evidence="4 20" id="KW-0479">Metal-binding</keyword>
<dbReference type="Pfam" id="PF00068">
    <property type="entry name" value="Phospholip_A2_1"/>
    <property type="match status" value="1"/>
</dbReference>
<evidence type="ECO:0000256" key="5">
    <source>
        <dbReference type="ARBA" id="ARBA00022729"/>
    </source>
</evidence>
<dbReference type="FunFam" id="1.20.90.10:FF:000011">
    <property type="entry name" value="Phospholipase A(2)"/>
    <property type="match status" value="1"/>
</dbReference>
<dbReference type="EMBL" id="EU029703">
    <property type="protein sequence ID" value="ABU68503.1"/>
    <property type="molecule type" value="mRNA"/>
</dbReference>
<dbReference type="GO" id="GO:0005509">
    <property type="term" value="F:calcium ion binding"/>
    <property type="evidence" value="ECO:0007669"/>
    <property type="project" value="InterPro"/>
</dbReference>
<comment type="catalytic activity">
    <reaction evidence="17">
        <text>1-hexadecanoyl-2-(9Z-octadecenoyl)-sn-glycero-3-phosphocholine + H2O = 1-hexadecanoyl-sn-glycero-3-phosphocholine + (9Z)-octadecenoate + H(+)</text>
        <dbReference type="Rhea" id="RHEA:38779"/>
        <dbReference type="ChEBI" id="CHEBI:15377"/>
        <dbReference type="ChEBI" id="CHEBI:15378"/>
        <dbReference type="ChEBI" id="CHEBI:30823"/>
        <dbReference type="ChEBI" id="CHEBI:72998"/>
        <dbReference type="ChEBI" id="CHEBI:73001"/>
    </reaction>
    <physiologicalReaction direction="left-to-right" evidence="17">
        <dbReference type="Rhea" id="RHEA:38780"/>
    </physiologicalReaction>
</comment>
<dbReference type="CDD" id="cd00125">
    <property type="entry name" value="PLA2c"/>
    <property type="match status" value="1"/>
</dbReference>
<dbReference type="SUPFAM" id="SSF48619">
    <property type="entry name" value="Phospholipase A2, PLA2"/>
    <property type="match status" value="1"/>
</dbReference>
<evidence type="ECO:0000256" key="6">
    <source>
        <dbReference type="ARBA" id="ARBA00022801"/>
    </source>
</evidence>
<evidence type="ECO:0000256" key="2">
    <source>
        <dbReference type="ARBA" id="ARBA00013278"/>
    </source>
</evidence>
<keyword evidence="3 23" id="KW-0964">Secreted</keyword>
<dbReference type="InterPro" id="IPR033112">
    <property type="entry name" value="PLA2_Asp_AS"/>
</dbReference>
<feature type="domain" description="Phospholipase A2-like central" evidence="24">
    <location>
        <begin position="28"/>
        <end position="152"/>
    </location>
</feature>
<comment type="similarity">
    <text evidence="22">Belongs to the phospholipase A2 family.</text>
</comment>
<evidence type="ECO:0000256" key="20">
    <source>
        <dbReference type="PIRSR" id="PIRSR601211-2"/>
    </source>
</evidence>
<feature type="signal peptide" evidence="23">
    <location>
        <begin position="1"/>
        <end position="21"/>
    </location>
</feature>
<evidence type="ECO:0000256" key="8">
    <source>
        <dbReference type="ARBA" id="ARBA00022963"/>
    </source>
</evidence>
<comment type="catalytic activity">
    <reaction evidence="18">
        <text>1-hexadecanoyl-2-(9Z,12Z-octadecadienoyl)-sn-glycero-3-phosphoethanolamine + H2O = 1-hexadecanoyl-sn-glycero-3-phosphoethanolamine + (9Z,12Z)-octadecadienoate + H(+)</text>
        <dbReference type="Rhea" id="RHEA:40815"/>
        <dbReference type="ChEBI" id="CHEBI:15377"/>
        <dbReference type="ChEBI" id="CHEBI:15378"/>
        <dbReference type="ChEBI" id="CHEBI:30245"/>
        <dbReference type="ChEBI" id="CHEBI:73004"/>
        <dbReference type="ChEBI" id="CHEBI:73008"/>
    </reaction>
    <physiologicalReaction direction="left-to-right" evidence="18">
        <dbReference type="Rhea" id="RHEA:40816"/>
    </physiologicalReaction>
</comment>
<reference evidence="25" key="1">
    <citation type="journal article" date="2007" name="Mol. Cell. Proteomics">
        <title>Evolution of an arsenal: structural and functional diversification of the venom system in the advanced snakes (Caenophidia).</title>
        <authorList>
            <person name="Fry B.G."/>
            <person name="Scheib H."/>
            <person name="van der Weerd L."/>
            <person name="Young B."/>
            <person name="McNaughtan J."/>
            <person name="Ramjan S.F.R."/>
            <person name="Vidal N."/>
            <person name="Poelmann R.E."/>
            <person name="Norman J.A."/>
        </authorList>
    </citation>
    <scope>NUCLEOTIDE SEQUENCE</scope>
    <source>
        <tissue evidence="25">Venom gland</tissue>
    </source>
</reference>
<dbReference type="PANTHER" id="PTHR11716">
    <property type="entry name" value="PHOSPHOLIPASE A2 FAMILY MEMBER"/>
    <property type="match status" value="1"/>
</dbReference>
<dbReference type="AlphaFoldDB" id="A7X418"/>
<comment type="catalytic activity">
    <reaction evidence="15">
        <text>1,2-dihexadecanoyl-sn-glycero-3-phosphocholine + H2O = 1-hexadecanoyl-sn-glycero-3-phosphocholine + hexadecanoate + H(+)</text>
        <dbReference type="Rhea" id="RHEA:41223"/>
        <dbReference type="ChEBI" id="CHEBI:7896"/>
        <dbReference type="ChEBI" id="CHEBI:15377"/>
        <dbReference type="ChEBI" id="CHEBI:15378"/>
        <dbReference type="ChEBI" id="CHEBI:72998"/>
        <dbReference type="ChEBI" id="CHEBI:72999"/>
    </reaction>
    <physiologicalReaction direction="left-to-right" evidence="15">
        <dbReference type="Rhea" id="RHEA:41224"/>
    </physiologicalReaction>
</comment>
<evidence type="ECO:0000256" key="4">
    <source>
        <dbReference type="ARBA" id="ARBA00022723"/>
    </source>
</evidence>
<feature type="active site" evidence="19">
    <location>
        <position position="75"/>
    </location>
</feature>
<dbReference type="PROSITE" id="PS00119">
    <property type="entry name" value="PA2_ASP"/>
    <property type="match status" value="1"/>
</dbReference>
<keyword evidence="6" id="KW-0378">Hydrolase</keyword>
<evidence type="ECO:0000256" key="23">
    <source>
        <dbReference type="RuleBase" id="RU361236"/>
    </source>
</evidence>
<feature type="disulfide bond" evidence="21">
    <location>
        <begin position="71"/>
        <end position="132"/>
    </location>
</feature>
<dbReference type="PROSITE" id="PS00118">
    <property type="entry name" value="PA2_HIS"/>
    <property type="match status" value="1"/>
</dbReference>
<sequence>MILAHLLVLAAACVSLLGASAIPSLPLNLYQFSNTIQCTIPGSDPLSDYGNYGCYCGYGGSGTPVDELDRCCQVHDDCYDRASKHPACTSFLDSAYFKTYSYTCSERNVNCEGDNDECGAFVCECDRVAAICFARAPYNKKNKNLENDERCK</sequence>
<proteinExistence type="evidence at transcript level"/>
<name>A7X418_TRIBI</name>
<dbReference type="InterPro" id="IPR001211">
    <property type="entry name" value="PLA2"/>
</dbReference>
<accession>A7X418</accession>
<evidence type="ECO:0000256" key="17">
    <source>
        <dbReference type="ARBA" id="ARBA00048699"/>
    </source>
</evidence>
<feature type="chain" id="PRO_5001390230" description="phospholipase A2" evidence="23">
    <location>
        <begin position="22"/>
        <end position="152"/>
    </location>
</feature>
<evidence type="ECO:0000256" key="22">
    <source>
        <dbReference type="RuleBase" id="RU003654"/>
    </source>
</evidence>
<dbReference type="PRINTS" id="PR00389">
    <property type="entry name" value="PHPHLIPASEA2"/>
</dbReference>
<feature type="binding site" evidence="20">
    <location>
        <position position="76"/>
    </location>
    <ligand>
        <name>Ca(2+)</name>
        <dbReference type="ChEBI" id="CHEBI:29108"/>
    </ligand>
</feature>
<feature type="disulfide bond" evidence="21">
    <location>
        <begin position="111"/>
        <end position="123"/>
    </location>
</feature>
<evidence type="ECO:0000256" key="14">
    <source>
        <dbReference type="ARBA" id="ARBA00048221"/>
    </source>
</evidence>
<comment type="catalytic activity">
    <reaction evidence="14">
        <text>N-hexadecanoyl-1,2-di-(9Z-octadecenoyl)-sn-glycero-3-phosphoethanolamine + H2O = N-hexadecanoyl-1-(9Z-octadecenoyl)-sn-glycero-3-phosphoethanolamine + (9Z)-octadecenoate + H(+)</text>
        <dbReference type="Rhea" id="RHEA:45424"/>
        <dbReference type="ChEBI" id="CHEBI:15377"/>
        <dbReference type="ChEBI" id="CHEBI:15378"/>
        <dbReference type="ChEBI" id="CHEBI:30823"/>
        <dbReference type="ChEBI" id="CHEBI:78097"/>
        <dbReference type="ChEBI" id="CHEBI:85217"/>
    </reaction>
    <physiologicalReaction direction="left-to-right" evidence="14">
        <dbReference type="Rhea" id="RHEA:45425"/>
    </physiologicalReaction>
</comment>
<dbReference type="Gene3D" id="1.20.90.10">
    <property type="entry name" value="Phospholipase A2 domain"/>
    <property type="match status" value="1"/>
</dbReference>
<dbReference type="GO" id="GO:0005543">
    <property type="term" value="F:phospholipid binding"/>
    <property type="evidence" value="ECO:0007669"/>
    <property type="project" value="TreeGrafter"/>
</dbReference>
<feature type="active site" evidence="19">
    <location>
        <position position="126"/>
    </location>
</feature>
<evidence type="ECO:0000256" key="15">
    <source>
        <dbReference type="ARBA" id="ARBA00048227"/>
    </source>
</evidence>
<evidence type="ECO:0000256" key="21">
    <source>
        <dbReference type="PIRSR" id="PIRSR601211-3"/>
    </source>
</evidence>
<evidence type="ECO:0000256" key="19">
    <source>
        <dbReference type="PIRSR" id="PIRSR601211-1"/>
    </source>
</evidence>
<evidence type="ECO:0000256" key="18">
    <source>
        <dbReference type="ARBA" id="ARBA00049039"/>
    </source>
</evidence>
<evidence type="ECO:0000256" key="7">
    <source>
        <dbReference type="ARBA" id="ARBA00022837"/>
    </source>
</evidence>